<organism evidence="7 8">
    <name type="scientific">Janibacter alittae</name>
    <dbReference type="NCBI Taxonomy" id="3115209"/>
    <lineage>
        <taxon>Bacteria</taxon>
        <taxon>Bacillati</taxon>
        <taxon>Actinomycetota</taxon>
        <taxon>Actinomycetes</taxon>
        <taxon>Micrococcales</taxon>
        <taxon>Intrasporangiaceae</taxon>
        <taxon>Janibacter</taxon>
    </lineage>
</organism>
<feature type="transmembrane region" description="Helical" evidence="6">
    <location>
        <begin position="165"/>
        <end position="186"/>
    </location>
</feature>
<accession>A0ABZ2MJ09</accession>
<evidence type="ECO:0000313" key="7">
    <source>
        <dbReference type="EMBL" id="WXB77003.1"/>
    </source>
</evidence>
<gene>
    <name evidence="7" type="ORF">V1351_02780</name>
</gene>
<keyword evidence="3 6" id="KW-0812">Transmembrane</keyword>
<feature type="transmembrane region" description="Helical" evidence="6">
    <location>
        <begin position="241"/>
        <end position="263"/>
    </location>
</feature>
<keyword evidence="5 6" id="KW-0472">Membrane</keyword>
<dbReference type="PANTHER" id="PTHR30213:SF0">
    <property type="entry name" value="UPF0761 MEMBRANE PROTEIN YIHY"/>
    <property type="match status" value="1"/>
</dbReference>
<name>A0ABZ2MJ09_9MICO</name>
<feature type="transmembrane region" description="Helical" evidence="6">
    <location>
        <begin position="210"/>
        <end position="229"/>
    </location>
</feature>
<dbReference type="InterPro" id="IPR017039">
    <property type="entry name" value="Virul_fac_BrkB"/>
</dbReference>
<feature type="transmembrane region" description="Helical" evidence="6">
    <location>
        <begin position="275"/>
        <end position="297"/>
    </location>
</feature>
<dbReference type="Pfam" id="PF03631">
    <property type="entry name" value="Virul_fac_BrkB"/>
    <property type="match status" value="1"/>
</dbReference>
<evidence type="ECO:0000256" key="2">
    <source>
        <dbReference type="ARBA" id="ARBA00022475"/>
    </source>
</evidence>
<keyword evidence="8" id="KW-1185">Reference proteome</keyword>
<feature type="transmembrane region" description="Helical" evidence="6">
    <location>
        <begin position="120"/>
        <end position="144"/>
    </location>
</feature>
<protein>
    <submittedName>
        <fullName evidence="7">YihY/virulence factor BrkB family protein</fullName>
    </submittedName>
</protein>
<dbReference type="RefSeq" id="WP_338750503.1">
    <property type="nucleotide sequence ID" value="NZ_CP144913.1"/>
</dbReference>
<reference evidence="7 8" key="1">
    <citation type="submission" date="2024-02" db="EMBL/GenBank/DDBJ databases">
        <title>Janibacter sp. nov., isolated from gut of marine sandworm.</title>
        <authorList>
            <person name="Kim B."/>
            <person name="Jun M.O."/>
            <person name="Shin N.-R."/>
        </authorList>
    </citation>
    <scope>NUCLEOTIDE SEQUENCE [LARGE SCALE GENOMIC DNA]</scope>
    <source>
        <strain evidence="7 8">A1S7</strain>
    </source>
</reference>
<evidence type="ECO:0000313" key="8">
    <source>
        <dbReference type="Proteomes" id="UP001382727"/>
    </source>
</evidence>
<dbReference type="Proteomes" id="UP001382727">
    <property type="component" value="Chromosome"/>
</dbReference>
<keyword evidence="4 6" id="KW-1133">Transmembrane helix</keyword>
<feature type="transmembrane region" description="Helical" evidence="6">
    <location>
        <begin position="53"/>
        <end position="79"/>
    </location>
</feature>
<proteinExistence type="predicted"/>
<evidence type="ECO:0000256" key="3">
    <source>
        <dbReference type="ARBA" id="ARBA00022692"/>
    </source>
</evidence>
<evidence type="ECO:0000256" key="1">
    <source>
        <dbReference type="ARBA" id="ARBA00004651"/>
    </source>
</evidence>
<evidence type="ECO:0000256" key="5">
    <source>
        <dbReference type="ARBA" id="ARBA00023136"/>
    </source>
</evidence>
<dbReference type="PANTHER" id="PTHR30213">
    <property type="entry name" value="INNER MEMBRANE PROTEIN YHJD"/>
    <property type="match status" value="1"/>
</dbReference>
<keyword evidence="2" id="KW-1003">Cell membrane</keyword>
<dbReference type="EMBL" id="CP144913">
    <property type="protein sequence ID" value="WXB77003.1"/>
    <property type="molecule type" value="Genomic_DNA"/>
</dbReference>
<comment type="subcellular location">
    <subcellularLocation>
        <location evidence="1">Cell membrane</location>
        <topology evidence="1">Multi-pass membrane protein</topology>
    </subcellularLocation>
</comment>
<evidence type="ECO:0000256" key="6">
    <source>
        <dbReference type="SAM" id="Phobius"/>
    </source>
</evidence>
<evidence type="ECO:0000256" key="4">
    <source>
        <dbReference type="ARBA" id="ARBA00022989"/>
    </source>
</evidence>
<sequence length="369" mass="39365">MATEVPAPETGGDVVVASELPERAPLRTLPLRHWRFALKRALKQFTNDGCTDLAAALTYFSVLSIFPAMLALVSILGLVGEPEQTKKTVLDVIEQLSQGTGGRAIDTISGLLDQMVNSPAAGVGLVVGLGGALWTASGYVGAFGRALNRVYGVEEGRSFIKLRPIRLGITAVLLILAAVSVLAIAVSGDLARVIGEAIGLGDAAVTTWNLAKWPVLLLIAIFMTGLLYFATPNVQRPFRWLSPGAAVAIIVAIIASLGFFFYVSNFASYNATYGSLAGVIVFLLWLWIVNNVLLFGAEFDVELERSRQLRVGEAAEGGLILPVRDSTKSDAAAKKNEADLEQARALRIQGLHDHGKSAADLADEEIRRV</sequence>
<dbReference type="NCBIfam" id="TIGR00765">
    <property type="entry name" value="yihY_not_rbn"/>
    <property type="match status" value="1"/>
</dbReference>